<dbReference type="NCBIfam" id="TIGR00121">
    <property type="entry name" value="birA_ligase"/>
    <property type="match status" value="1"/>
</dbReference>
<evidence type="ECO:0000256" key="6">
    <source>
        <dbReference type="ARBA" id="ARBA00047846"/>
    </source>
</evidence>
<dbReference type="InterPro" id="IPR008988">
    <property type="entry name" value="Transcriptional_repressor_C"/>
</dbReference>
<dbReference type="GO" id="GO:0004077">
    <property type="term" value="F:biotin--[biotin carboxyl-carrier protein] ligase activity"/>
    <property type="evidence" value="ECO:0007669"/>
    <property type="project" value="UniProtKB-EC"/>
</dbReference>
<name>A0ABS9Z5J4_9HYPH</name>
<accession>A0ABS9Z5J4</accession>
<reference evidence="8" key="1">
    <citation type="journal article" date="2022" name="ISME J.">
        <title>Identification of active gaseous-alkane degraders at natural gas seeps.</title>
        <authorList>
            <person name="Farhan Ul Haque M."/>
            <person name="Hernandez M."/>
            <person name="Crombie A.T."/>
            <person name="Murrell J.C."/>
        </authorList>
    </citation>
    <scope>NUCLEOTIDE SEQUENCE</scope>
    <source>
        <strain evidence="8">PC2</strain>
    </source>
</reference>
<dbReference type="RefSeq" id="WP_243066870.1">
    <property type="nucleotide sequence ID" value="NZ_JAIVFK010000010.1"/>
</dbReference>
<evidence type="ECO:0000313" key="8">
    <source>
        <dbReference type="EMBL" id="MCI4682886.1"/>
    </source>
</evidence>
<dbReference type="EMBL" id="JAIVFP010000001">
    <property type="protein sequence ID" value="MCI4682886.1"/>
    <property type="molecule type" value="Genomic_DNA"/>
</dbReference>
<dbReference type="InterPro" id="IPR004408">
    <property type="entry name" value="Biotin_CoA_COase_ligase"/>
</dbReference>
<evidence type="ECO:0000256" key="2">
    <source>
        <dbReference type="ARBA" id="ARBA00022741"/>
    </source>
</evidence>
<keyword evidence="9" id="KW-1185">Reference proteome</keyword>
<keyword evidence="4" id="KW-0092">Biotin</keyword>
<dbReference type="PROSITE" id="PS51733">
    <property type="entry name" value="BPL_LPL_CATALYTIC"/>
    <property type="match status" value="1"/>
</dbReference>
<feature type="domain" description="BPL/LPL catalytic" evidence="7">
    <location>
        <begin position="18"/>
        <end position="192"/>
    </location>
</feature>
<comment type="caution">
    <text evidence="8">The sequence shown here is derived from an EMBL/GenBank/DDBJ whole genome shotgun (WGS) entry which is preliminary data.</text>
</comment>
<evidence type="ECO:0000256" key="5">
    <source>
        <dbReference type="ARBA" id="ARBA00024227"/>
    </source>
</evidence>
<evidence type="ECO:0000259" key="7">
    <source>
        <dbReference type="PROSITE" id="PS51733"/>
    </source>
</evidence>
<comment type="catalytic activity">
    <reaction evidence="6">
        <text>biotin + L-lysyl-[protein] + ATP = N(6)-biotinyl-L-lysyl-[protein] + AMP + diphosphate + H(+)</text>
        <dbReference type="Rhea" id="RHEA:11756"/>
        <dbReference type="Rhea" id="RHEA-COMP:9752"/>
        <dbReference type="Rhea" id="RHEA-COMP:10505"/>
        <dbReference type="ChEBI" id="CHEBI:15378"/>
        <dbReference type="ChEBI" id="CHEBI:29969"/>
        <dbReference type="ChEBI" id="CHEBI:30616"/>
        <dbReference type="ChEBI" id="CHEBI:33019"/>
        <dbReference type="ChEBI" id="CHEBI:57586"/>
        <dbReference type="ChEBI" id="CHEBI:83144"/>
        <dbReference type="ChEBI" id="CHEBI:456215"/>
        <dbReference type="EC" id="6.3.4.15"/>
    </reaction>
</comment>
<dbReference type="Gene3D" id="3.30.930.10">
    <property type="entry name" value="Bira Bifunctional Protein, Domain 2"/>
    <property type="match status" value="1"/>
</dbReference>
<proteinExistence type="predicted"/>
<dbReference type="PANTHER" id="PTHR12835">
    <property type="entry name" value="BIOTIN PROTEIN LIGASE"/>
    <property type="match status" value="1"/>
</dbReference>
<evidence type="ECO:0000256" key="3">
    <source>
        <dbReference type="ARBA" id="ARBA00022840"/>
    </source>
</evidence>
<dbReference type="SUPFAM" id="SSF55681">
    <property type="entry name" value="Class II aaRS and biotin synthetases"/>
    <property type="match status" value="1"/>
</dbReference>
<keyword evidence="3" id="KW-0067">ATP-binding</keyword>
<evidence type="ECO:0000313" key="9">
    <source>
        <dbReference type="Proteomes" id="UP001139104"/>
    </source>
</evidence>
<dbReference type="SUPFAM" id="SSF50037">
    <property type="entry name" value="C-terminal domain of transcriptional repressors"/>
    <property type="match status" value="1"/>
</dbReference>
<dbReference type="InterPro" id="IPR003142">
    <property type="entry name" value="BPL_C"/>
</dbReference>
<dbReference type="InterPro" id="IPR004143">
    <property type="entry name" value="BPL_LPL_catalytic"/>
</dbReference>
<dbReference type="CDD" id="cd16442">
    <property type="entry name" value="BPL"/>
    <property type="match status" value="1"/>
</dbReference>
<sequence length="261" mass="27446">MKDFYCAVGPQAARAGYRLEVFTSLASTNDEAMSRIAAGDPGRLWIVAATQTRGRGRMGRVWNSPPGNLYASLLLVDPAPPARLAEIGFVAGVALIDALRVLAGPGPAILLKWPNDALGDGAKLSGLLLEGASLRNGQFACVVGVGVNCQSSPVDAPYPTASLRSLGAASFDRGALFAELSERFAHWLEVWSRGANFSAIRAAWLARAGGLGERAQVTRNGEKLEGIFRGIDAQGRMLLEKAGGAVETIEAGDVAFDPRRA</sequence>
<dbReference type="InterPro" id="IPR045864">
    <property type="entry name" value="aa-tRNA-synth_II/BPL/LPL"/>
</dbReference>
<keyword evidence="2" id="KW-0547">Nucleotide-binding</keyword>
<evidence type="ECO:0000256" key="1">
    <source>
        <dbReference type="ARBA" id="ARBA00022598"/>
    </source>
</evidence>
<protein>
    <recommendedName>
        <fullName evidence="5">biotin--[biotin carboxyl-carrier protein] ligase</fullName>
        <ecNumber evidence="5">6.3.4.15</ecNumber>
    </recommendedName>
</protein>
<dbReference type="Proteomes" id="UP001139104">
    <property type="component" value="Unassembled WGS sequence"/>
</dbReference>
<keyword evidence="1 8" id="KW-0436">Ligase</keyword>
<organism evidence="8 9">
    <name type="scientific">Candidatus Rhodoblastus alkanivorans</name>
    <dbReference type="NCBI Taxonomy" id="2954117"/>
    <lineage>
        <taxon>Bacteria</taxon>
        <taxon>Pseudomonadati</taxon>
        <taxon>Pseudomonadota</taxon>
        <taxon>Alphaproteobacteria</taxon>
        <taxon>Hyphomicrobiales</taxon>
        <taxon>Rhodoblastaceae</taxon>
        <taxon>Rhodoblastus</taxon>
    </lineage>
</organism>
<dbReference type="PANTHER" id="PTHR12835:SF5">
    <property type="entry name" value="BIOTIN--PROTEIN LIGASE"/>
    <property type="match status" value="1"/>
</dbReference>
<evidence type="ECO:0000256" key="4">
    <source>
        <dbReference type="ARBA" id="ARBA00023267"/>
    </source>
</evidence>
<dbReference type="EC" id="6.3.4.15" evidence="5"/>
<dbReference type="Gene3D" id="2.30.30.100">
    <property type="match status" value="1"/>
</dbReference>
<dbReference type="Pfam" id="PF03099">
    <property type="entry name" value="BPL_LplA_LipB"/>
    <property type="match status" value="1"/>
</dbReference>
<dbReference type="Pfam" id="PF02237">
    <property type="entry name" value="BPL_C"/>
    <property type="match status" value="1"/>
</dbReference>
<gene>
    <name evidence="8" type="ORF">K2U94_08935</name>
</gene>